<evidence type="ECO:0000313" key="1">
    <source>
        <dbReference type="EMBL" id="MCJ8729978.1"/>
    </source>
</evidence>
<evidence type="ECO:0000313" key="2">
    <source>
        <dbReference type="Proteomes" id="UP000830395"/>
    </source>
</evidence>
<name>A0ACC5Y2Y7_9TELE</name>
<dbReference type="Proteomes" id="UP000830395">
    <property type="component" value="Chromosome 2"/>
</dbReference>
<accession>A0ACC5Y2Y7</accession>
<sequence>MDKKRSGDMTVLHVGVFALVLLSPVTAAQSEERECAYAEQQDLSKRIDGGGEGRVFLENNTIRCSQGGRCYGLWEKKQNGVHLVKQGCWGSQGDQRMCHDDRCQVTEPPSQIQNGTYRFCCCSKDMCNLNFTEDFPPPRSTPAPPVPTRHLYREEAILIALATVSMVAVLVVLVFFCLRVLRGRGKQSLHNLNMLEAAFSPPSLDLDNLKLLELIGRGRYGTVYRGSLDERSVAVKVFSGVNRQPFVNERSIYRLLLDHDNITHFLETEERVGTDGQPEYLLIMDFYPHPNLHKEYDSHESADVYKPAISHRDLNSRNVLVKPDGCCVISDYGLSMALTGKRQSGHAEEDNAAISEVGTVRYMAPEVLEGAVNLRDCEAALKQVDVYALGLLYWESFMRCADLFPGESVPTFQLAFQAEAGNHPTIEEMQALVSRHKQRPKFPEAWKENSLAVRSLKETMEDCWDQDAEARLTAQCAEERLAELLVLWEREKSTSPAVNISTALHNHRNFSHGHQAPKTGSYPETSSSATVEEREGGAKPPHSDASTEPVLMGGAAEKNRNCINYERQQAQSGMSGLDGATPVPLSKPVPVVGGGRPLHAQLTQEDLETPKLDLSEVQRNLRESSDESLMEHSQKQFSSGETANSHGPFYPLADMTADITGSQVPTPTSILPKQQNVPKRPSSLSLHSKPPAASSLRMKFGKLSKSNLKKTDVGVVRTKSAPEPRPVKIIANNAVSSIMANLTTQVPPGGTVSPAESQGKDGASSDEMSFGILTASPDEQEPLLRRDTQLENNTNNNNSNNNGGDGEGDGETEGGAGEGGETDESAAPVVETSSASVTEPPAPPPPCPPAPPMTTPNPTPVALTQGEALLRQNRGRRPERPNSLDLSITTLPLLDCDGKEGSGDKIKKRVKTPYALKKWRPATWVITTDTLDAEVNNNKCPRGQNHNAGTSRAKSASEVYLRGPGGVASGFTSDPSDCTF</sequence>
<dbReference type="EMBL" id="CM040976">
    <property type="protein sequence ID" value="MCJ8729978.1"/>
    <property type="molecule type" value="Genomic_DNA"/>
</dbReference>
<comment type="caution">
    <text evidence="1">The sequence shown here is derived from an EMBL/GenBank/DDBJ whole genome shotgun (WGS) entry which is preliminary data.</text>
</comment>
<proteinExistence type="predicted"/>
<gene>
    <name evidence="1" type="ORF">PDJAM_G00113920</name>
</gene>
<protein>
    <submittedName>
        <fullName evidence="1">Uncharacterized protein</fullName>
    </submittedName>
</protein>
<keyword evidence="2" id="KW-1185">Reference proteome</keyword>
<reference evidence="1" key="1">
    <citation type="submission" date="2020-02" db="EMBL/GenBank/DDBJ databases">
        <title>Genome sequencing of the panga catfish, Pangasius djambal.</title>
        <authorList>
            <person name="Wen M."/>
            <person name="Zahm M."/>
            <person name="Roques C."/>
            <person name="Cabau C."/>
            <person name="Klopp C."/>
            <person name="Donnadieu C."/>
            <person name="Jouanno E."/>
            <person name="Avarre J.-C."/>
            <person name="Campet M."/>
            <person name="Ha T."/>
            <person name="Dugue R."/>
            <person name="Lampietro C."/>
            <person name="Louis A."/>
            <person name="Herpin A."/>
            <person name="Echchiki A."/>
            <person name="Berthelot C."/>
            <person name="Parey E."/>
            <person name="Roest-Crollius H."/>
            <person name="Braasch I."/>
            <person name="Postlethwait J.H."/>
            <person name="Bobe J."/>
            <person name="Montfort J."/>
            <person name="Bouchez O."/>
            <person name="Begum T."/>
            <person name="Schartl M."/>
            <person name="Gustiano R."/>
            <person name="Guiguen Y."/>
        </authorList>
    </citation>
    <scope>NUCLEOTIDE SEQUENCE</scope>
    <source>
        <strain evidence="1">Pdj_M5554</strain>
    </source>
</reference>
<organism evidence="1 2">
    <name type="scientific">Pangasius djambal</name>
    <dbReference type="NCBI Taxonomy" id="1691987"/>
    <lineage>
        <taxon>Eukaryota</taxon>
        <taxon>Metazoa</taxon>
        <taxon>Chordata</taxon>
        <taxon>Craniata</taxon>
        <taxon>Vertebrata</taxon>
        <taxon>Euteleostomi</taxon>
        <taxon>Actinopterygii</taxon>
        <taxon>Neopterygii</taxon>
        <taxon>Teleostei</taxon>
        <taxon>Ostariophysi</taxon>
        <taxon>Siluriformes</taxon>
        <taxon>Pangasiidae</taxon>
        <taxon>Pangasius</taxon>
    </lineage>
</organism>